<keyword evidence="1" id="KW-0732">Signal</keyword>
<dbReference type="AlphaFoldDB" id="Q1ILC4"/>
<dbReference type="Proteomes" id="UP000002432">
    <property type="component" value="Chromosome"/>
</dbReference>
<organism evidence="2 3">
    <name type="scientific">Koribacter versatilis (strain Ellin345)</name>
    <dbReference type="NCBI Taxonomy" id="204669"/>
    <lineage>
        <taxon>Bacteria</taxon>
        <taxon>Pseudomonadati</taxon>
        <taxon>Acidobacteriota</taxon>
        <taxon>Terriglobia</taxon>
        <taxon>Terriglobales</taxon>
        <taxon>Candidatus Korobacteraceae</taxon>
        <taxon>Candidatus Korobacter</taxon>
    </lineage>
</organism>
<dbReference type="EMBL" id="CP000360">
    <property type="protein sequence ID" value="ABF42326.1"/>
    <property type="molecule type" value="Genomic_DNA"/>
</dbReference>
<gene>
    <name evidence="2" type="ordered locus">Acid345_3325</name>
</gene>
<proteinExistence type="predicted"/>
<dbReference type="EnsemblBacteria" id="ABF42326">
    <property type="protein sequence ID" value="ABF42326"/>
    <property type="gene ID" value="Acid345_3325"/>
</dbReference>
<evidence type="ECO:0000313" key="3">
    <source>
        <dbReference type="Proteomes" id="UP000002432"/>
    </source>
</evidence>
<evidence type="ECO:0000256" key="1">
    <source>
        <dbReference type="SAM" id="SignalP"/>
    </source>
</evidence>
<protein>
    <recommendedName>
        <fullName evidence="4">DUF4136 domain-containing protein</fullName>
    </recommendedName>
</protein>
<dbReference type="KEGG" id="aba:Acid345_3325"/>
<feature type="chain" id="PRO_5004191666" description="DUF4136 domain-containing protein" evidence="1">
    <location>
        <begin position="20"/>
        <end position="187"/>
    </location>
</feature>
<reference evidence="2 3" key="1">
    <citation type="journal article" date="2009" name="Appl. Environ. Microbiol.">
        <title>Three genomes from the phylum Acidobacteria provide insight into the lifestyles of these microorganisms in soils.</title>
        <authorList>
            <person name="Ward N.L."/>
            <person name="Challacombe J.F."/>
            <person name="Janssen P.H."/>
            <person name="Henrissat B."/>
            <person name="Coutinho P.M."/>
            <person name="Wu M."/>
            <person name="Xie G."/>
            <person name="Haft D.H."/>
            <person name="Sait M."/>
            <person name="Badger J."/>
            <person name="Barabote R.D."/>
            <person name="Bradley B."/>
            <person name="Brettin T.S."/>
            <person name="Brinkac L.M."/>
            <person name="Bruce D."/>
            <person name="Creasy T."/>
            <person name="Daugherty S.C."/>
            <person name="Davidsen T.M."/>
            <person name="DeBoy R.T."/>
            <person name="Detter J.C."/>
            <person name="Dodson R.J."/>
            <person name="Durkin A.S."/>
            <person name="Ganapathy A."/>
            <person name="Gwinn-Giglio M."/>
            <person name="Han C.S."/>
            <person name="Khouri H."/>
            <person name="Kiss H."/>
            <person name="Kothari S.P."/>
            <person name="Madupu R."/>
            <person name="Nelson K.E."/>
            <person name="Nelson W.C."/>
            <person name="Paulsen I."/>
            <person name="Penn K."/>
            <person name="Ren Q."/>
            <person name="Rosovitz M.J."/>
            <person name="Selengut J.D."/>
            <person name="Shrivastava S."/>
            <person name="Sullivan S.A."/>
            <person name="Tapia R."/>
            <person name="Thompson L.S."/>
            <person name="Watkins K.L."/>
            <person name="Yang Q."/>
            <person name="Yu C."/>
            <person name="Zafar N."/>
            <person name="Zhou L."/>
            <person name="Kuske C.R."/>
        </authorList>
    </citation>
    <scope>NUCLEOTIDE SEQUENCE [LARGE SCALE GENOMIC DNA]</scope>
    <source>
        <strain evidence="2 3">Ellin345</strain>
    </source>
</reference>
<accession>Q1ILC4</accession>
<name>Q1ILC4_KORVE</name>
<dbReference type="HOGENOM" id="CLU_1445924_0_0_0"/>
<feature type="signal peptide" evidence="1">
    <location>
        <begin position="1"/>
        <end position="19"/>
    </location>
</feature>
<dbReference type="RefSeq" id="WP_011524125.1">
    <property type="nucleotide sequence ID" value="NC_008009.1"/>
</dbReference>
<evidence type="ECO:0000313" key="2">
    <source>
        <dbReference type="EMBL" id="ABF42326.1"/>
    </source>
</evidence>
<sequence>MRSALTTVVLVLVATFASAQFKINPGERSDRNAEYRQTAANYCRLDFDGARITSDGWNRIQPLTTTRDNPEFKRFMVVNRYQILPDMRRDHGRSIFDVQYDVVGEYDLSGGYFPSPATVTVQVEVSDSNGEIRIAQTSDARPFVGRTRFQQWLQAKLATETDPASKGVLQSSIERFQNQTKKPQSGQ</sequence>
<keyword evidence="3" id="KW-1185">Reference proteome</keyword>
<evidence type="ECO:0008006" key="4">
    <source>
        <dbReference type="Google" id="ProtNLM"/>
    </source>
</evidence>